<dbReference type="EC" id="2.7.7.19" evidence="4"/>
<evidence type="ECO:0000256" key="8">
    <source>
        <dbReference type="SAM" id="MobiDB-lite"/>
    </source>
</evidence>
<comment type="cofactor">
    <cofactor evidence="2">
        <name>Mg(2+)</name>
        <dbReference type="ChEBI" id="CHEBI:18420"/>
    </cofactor>
</comment>
<feature type="compositionally biased region" description="Polar residues" evidence="8">
    <location>
        <begin position="1207"/>
        <end position="1233"/>
    </location>
</feature>
<gene>
    <name evidence="11" type="ORF">Purlil1_11733</name>
</gene>
<sequence length="1971" mass="212880">MRSLQPPCSTRPPTVPLAAGRCTLRARCPPSRLSSTRDGLVPLCVAGSGGRRQKQEQQQQQQQQQRLAGWLDFPGSSRRRVTGYLQFTEVYEVPPTTMSGTSFLVWVADTRGYLPSTSGACPGAPPWLPAGARRCKTMAVPALPWSPGSRDKVPPPGGQPPPSALHPPDRTWLELESTITLTLPSPLRAHHSASPSILQPPSRRHLVARHLKRSFQHLALPVPPDIISRTHPVPRRRRLHRPRPIVVCRTAPRPVPTQTGGSSVLEPFAAPAVDCRLHGPPPKLPTGRRSCPWPATRPRPSVLTRLDSSSTRPRSGPLRFDSTAVSVASRPLLARVPLASPAYPPALLAILNAGITRDLASTAHAYGPVAAFALASGFACVHVEAALGRPCLTTPHSFSLPSRPPVVHVEPPSVSQRRLAPGVAASLPRPSQDNSRRPGSPSLPLELLPLASHPSLVSRGSSPFMDASASTSDPQHSYSSNPWATPTASSSASLAPTSVPAHASDGASDAATPAGVVATPTSLAAGSPFPPHLDFLPFLFPQQSNIYHAQLLHYNRLVSPSRGGGLQTPPLAPVVSAPHVHAGPRSRSSSKVSLKDGAAGKGVAAGGHGSRSSHANDKNRSGTSSKDAPSKMGAKQQQQQPHQASAEPSRSIPKRTAAASSSAAPGPSHSSSVPSTPHQHARKFSFGSRDPSPTAVSGHSPRSAYSETNSTLPSLRPLPPRLGGCKYETAQINSRRRIPYSVGNDRLEKLDLRTVKSKLSEEEERKLATDMREIYDRLLPTDAVEENRRRLVKKLEKIFNDEWPGHDIRVHLFGSSGNLLCSDDSDVDICITTAWRELEAVCKIADLLARRGMEKVVCISAAKVPIVKIWDPELGLACDMNVNNTLALENTRMVRTYVEADPRVRQLAMILKYWTRRRVVNDAAFGGTLSSYTWICLIIAFLQLREPPVLPALHQLPYKIPKSDGSVSEFADNLKKIRGFGNKNKSTVPELLFQFFRFYAHEFDYDKHALSVRQGKLITKVEKKWNYQVNNSLCVEEPFNVSRNLGNTADEYSFRGLHQELRRAFDLISEAKLAEACEQYVFPKEEERVWTRPPQQPRPVLVRSSSQTHSGRGGRGGHRGGRHNNNFHRGGGGSNRRASSSVPTSYENGLLMAPMGIPGDLTWYQNPHYQLQYTHQDLMAQMAYQENMRQLQMYAAQSPAFLPQHTIGQQQRVSTGSSPGQQPSDRSRTNSFDNVPMTAPLRPDLYALYGLTLSHAFYPQPGTAAYGTYPSSPVTTSGQNQEFRRPLQRSTVNTGNGASASSSTLRSQSQPATRSPSSANHQAAYHLGNKTPLSPSVAASTRNANADGVPIPSFMSDDADFDETPKAVSESPSSADNKPASFFRTRDPSPSSQPTSQQPQGLPNGIAFGDLAAQSTGPGRRRLSTDQLPQTILDRRMRRASRSPSPLGHTRAFSVGTASAPLSSTPFPGSQNKNLNRPLVVNGSGLKTSAVPGQRQPSVAESYTSDDSLASGFDNALHINTGPTFAAAADAPAMHYAATASRSPPSTDRPPIVVNGTSGPFSHALPDDASFRDRVAKMGAYYFPQGATQEVPNGGAARLSPSARQRLMSRQQQNGVIAPLDLAIADHRIAKPPMIDSAHLSPVYETRTPSPSTLRKNDSSLLPMKMDSRVDGKGGRTDRDKAGPTGMERPPAVQDSDKMQKPPRAAAPAMKAPPPRTNGHIRAAKSESDGGWQKAGKGKKRPANIATQQGQAEQPPKNDSERKGVDAAPEKAGLGQGKRWIAMFGPRIGGDGRVGTARLWLWARQRYLIRTGSTRLVWVLGDGLGLERRRSKYVSDADGTTGTRKRRQAKRHGTSTTTCVWAAGVCIDNHQPRDIHEKNKDTYNLASANCSDAWTKHDKIVGARRTKIRLRLCPKLGAGGGSRDGGARLDNGVNTTMPNGEAALRCVGGLWPSAGWTGERASAVGLDEGDE</sequence>
<feature type="compositionally biased region" description="Polar residues" evidence="8">
    <location>
        <begin position="1331"/>
        <end position="1344"/>
    </location>
</feature>
<evidence type="ECO:0000259" key="9">
    <source>
        <dbReference type="Pfam" id="PF03828"/>
    </source>
</evidence>
<feature type="region of interest" description="Disordered" evidence="8">
    <location>
        <begin position="281"/>
        <end position="318"/>
    </location>
</feature>
<evidence type="ECO:0000259" key="10">
    <source>
        <dbReference type="Pfam" id="PF22600"/>
    </source>
</evidence>
<feature type="compositionally biased region" description="Polar residues" evidence="8">
    <location>
        <begin position="1269"/>
        <end position="1281"/>
    </location>
</feature>
<evidence type="ECO:0000256" key="7">
    <source>
        <dbReference type="ARBA" id="ARBA00022842"/>
    </source>
</evidence>
<feature type="region of interest" description="Disordered" evidence="8">
    <location>
        <begin position="1640"/>
        <end position="1773"/>
    </location>
</feature>
<feature type="compositionally biased region" description="Polar residues" evidence="8">
    <location>
        <begin position="1456"/>
        <end position="1475"/>
    </location>
</feature>
<keyword evidence="12" id="KW-1185">Reference proteome</keyword>
<comment type="similarity">
    <text evidence="3">Belongs to the DNA polymerase type-B-like family.</text>
</comment>
<feature type="compositionally biased region" description="Low complexity" evidence="8">
    <location>
        <begin position="1298"/>
        <end position="1310"/>
    </location>
</feature>
<dbReference type="InterPro" id="IPR002058">
    <property type="entry name" value="PAP_assoc"/>
</dbReference>
<feature type="compositionally biased region" description="Low complexity" evidence="8">
    <location>
        <begin position="657"/>
        <end position="677"/>
    </location>
</feature>
<feature type="compositionally biased region" description="Low complexity" evidence="8">
    <location>
        <begin position="56"/>
        <end position="65"/>
    </location>
</feature>
<evidence type="ECO:0000256" key="4">
    <source>
        <dbReference type="ARBA" id="ARBA00012388"/>
    </source>
</evidence>
<dbReference type="Proteomes" id="UP001287286">
    <property type="component" value="Unassembled WGS sequence"/>
</dbReference>
<reference evidence="11 12" key="1">
    <citation type="journal article" date="2024" name="Microbiol. Resour. Announc.">
        <title>Genome annotations for the ascomycete fungi Trichoderma harzianum, Trichoderma aggressivum, and Purpureocillium lilacinum.</title>
        <authorList>
            <person name="Beijen E.P.W."/>
            <person name="Ohm R.A."/>
        </authorList>
    </citation>
    <scope>NUCLEOTIDE SEQUENCE [LARGE SCALE GENOMIC DNA]</scope>
    <source>
        <strain evidence="11 12">CBS 150709</strain>
    </source>
</reference>
<feature type="compositionally biased region" description="Polar residues" evidence="8">
    <location>
        <begin position="1495"/>
        <end position="1506"/>
    </location>
</feature>
<accession>A0ABR0BJ51</accession>
<dbReference type="Pfam" id="PF22600">
    <property type="entry name" value="MTPAP-like_central"/>
    <property type="match status" value="1"/>
</dbReference>
<comment type="cofactor">
    <cofactor evidence="1">
        <name>Mn(2+)</name>
        <dbReference type="ChEBI" id="CHEBI:29035"/>
    </cofactor>
</comment>
<dbReference type="Pfam" id="PF03828">
    <property type="entry name" value="PAP_assoc"/>
    <property type="match status" value="1"/>
</dbReference>
<protein>
    <recommendedName>
        <fullName evidence="4">polynucleotide adenylyltransferase</fullName>
        <ecNumber evidence="4">2.7.7.19</ecNumber>
    </recommendedName>
</protein>
<evidence type="ECO:0000256" key="3">
    <source>
        <dbReference type="ARBA" id="ARBA00008593"/>
    </source>
</evidence>
<feature type="compositionally biased region" description="Basic residues" evidence="8">
    <location>
        <begin position="1115"/>
        <end position="1126"/>
    </location>
</feature>
<evidence type="ECO:0000256" key="5">
    <source>
        <dbReference type="ARBA" id="ARBA00022679"/>
    </source>
</evidence>
<feature type="compositionally biased region" description="Low complexity" evidence="8">
    <location>
        <begin position="405"/>
        <end position="415"/>
    </location>
</feature>
<dbReference type="PANTHER" id="PTHR12271:SF113">
    <property type="entry name" value="POLY(A) RNA POLYMERASE CID11"/>
    <property type="match status" value="1"/>
</dbReference>
<feature type="domain" description="Poly(A) RNA polymerase mitochondrial-like central palm" evidence="10">
    <location>
        <begin position="767"/>
        <end position="898"/>
    </location>
</feature>
<evidence type="ECO:0000256" key="1">
    <source>
        <dbReference type="ARBA" id="ARBA00001936"/>
    </source>
</evidence>
<keyword evidence="5" id="KW-0808">Transferase</keyword>
<feature type="region of interest" description="Disordered" evidence="8">
    <location>
        <begin position="459"/>
        <end position="512"/>
    </location>
</feature>
<feature type="compositionally biased region" description="Basic and acidic residues" evidence="8">
    <location>
        <begin position="1756"/>
        <end position="1769"/>
    </location>
</feature>
<proteinExistence type="inferred from homology"/>
<dbReference type="EMBL" id="JAWRVI010000075">
    <property type="protein sequence ID" value="KAK4081391.1"/>
    <property type="molecule type" value="Genomic_DNA"/>
</dbReference>
<dbReference type="Gene3D" id="3.30.460.10">
    <property type="entry name" value="Beta Polymerase, domain 2"/>
    <property type="match status" value="1"/>
</dbReference>
<dbReference type="Gene3D" id="1.10.1410.10">
    <property type="match status" value="1"/>
</dbReference>
<organism evidence="11 12">
    <name type="scientific">Purpureocillium lilacinum</name>
    <name type="common">Paecilomyces lilacinus</name>
    <dbReference type="NCBI Taxonomy" id="33203"/>
    <lineage>
        <taxon>Eukaryota</taxon>
        <taxon>Fungi</taxon>
        <taxon>Dikarya</taxon>
        <taxon>Ascomycota</taxon>
        <taxon>Pezizomycotina</taxon>
        <taxon>Sordariomycetes</taxon>
        <taxon>Hypocreomycetidae</taxon>
        <taxon>Hypocreales</taxon>
        <taxon>Ophiocordycipitaceae</taxon>
        <taxon>Purpureocillium</taxon>
    </lineage>
</organism>
<name>A0ABR0BJ51_PURLI</name>
<feature type="region of interest" description="Disordered" evidence="8">
    <location>
        <begin position="1268"/>
        <end position="1506"/>
    </location>
</feature>
<keyword evidence="7" id="KW-0460">Magnesium</keyword>
<feature type="compositionally biased region" description="Gly residues" evidence="8">
    <location>
        <begin position="599"/>
        <end position="609"/>
    </location>
</feature>
<dbReference type="SUPFAM" id="SSF81631">
    <property type="entry name" value="PAP/OAS1 substrate-binding domain"/>
    <property type="match status" value="1"/>
</dbReference>
<feature type="region of interest" description="Disordered" evidence="8">
    <location>
        <begin position="1087"/>
        <end position="1143"/>
    </location>
</feature>
<feature type="region of interest" description="Disordered" evidence="8">
    <location>
        <begin position="1537"/>
        <end position="1566"/>
    </location>
</feature>
<feature type="compositionally biased region" description="Low complexity" evidence="8">
    <location>
        <begin position="1388"/>
        <end position="1400"/>
    </location>
</feature>
<dbReference type="InterPro" id="IPR054708">
    <property type="entry name" value="MTPAP-like_central"/>
</dbReference>
<dbReference type="SUPFAM" id="SSF81301">
    <property type="entry name" value="Nucleotidyltransferase"/>
    <property type="match status" value="1"/>
</dbReference>
<feature type="region of interest" description="Disordered" evidence="8">
    <location>
        <begin position="1207"/>
        <end position="1236"/>
    </location>
</feature>
<evidence type="ECO:0000313" key="11">
    <source>
        <dbReference type="EMBL" id="KAK4081391.1"/>
    </source>
</evidence>
<comment type="caution">
    <text evidence="11">The sequence shown here is derived from an EMBL/GenBank/DDBJ whole genome shotgun (WGS) entry which is preliminary data.</text>
</comment>
<feature type="compositionally biased region" description="Polar residues" evidence="8">
    <location>
        <begin position="468"/>
        <end position="478"/>
    </location>
</feature>
<feature type="region of interest" description="Disordered" evidence="8">
    <location>
        <begin position="143"/>
        <end position="169"/>
    </location>
</feature>
<feature type="domain" description="PAP-associated" evidence="9">
    <location>
        <begin position="990"/>
        <end position="1042"/>
    </location>
</feature>
<keyword evidence="6" id="KW-0479">Metal-binding</keyword>
<dbReference type="PANTHER" id="PTHR12271">
    <property type="entry name" value="POLY A POLYMERASE CID PAP -RELATED"/>
    <property type="match status" value="1"/>
</dbReference>
<dbReference type="InterPro" id="IPR043519">
    <property type="entry name" value="NT_sf"/>
</dbReference>
<evidence type="ECO:0000313" key="12">
    <source>
        <dbReference type="Proteomes" id="UP001287286"/>
    </source>
</evidence>
<feature type="region of interest" description="Disordered" evidence="8">
    <location>
        <begin position="562"/>
        <end position="720"/>
    </location>
</feature>
<feature type="compositionally biased region" description="Polar residues" evidence="8">
    <location>
        <begin position="1311"/>
        <end position="1321"/>
    </location>
</feature>
<feature type="compositionally biased region" description="Basic and acidic residues" evidence="8">
    <location>
        <begin position="1666"/>
        <end position="1682"/>
    </location>
</feature>
<feature type="compositionally biased region" description="Pro residues" evidence="8">
    <location>
        <begin position="154"/>
        <end position="165"/>
    </location>
</feature>
<feature type="compositionally biased region" description="Low complexity" evidence="8">
    <location>
        <begin position="479"/>
        <end position="501"/>
    </location>
</feature>
<feature type="region of interest" description="Disordered" evidence="8">
    <location>
        <begin position="398"/>
        <end position="445"/>
    </location>
</feature>
<feature type="compositionally biased region" description="Polar residues" evidence="8">
    <location>
        <begin position="1288"/>
        <end position="1297"/>
    </location>
</feature>
<evidence type="ECO:0000256" key="6">
    <source>
        <dbReference type="ARBA" id="ARBA00022723"/>
    </source>
</evidence>
<dbReference type="CDD" id="cd05402">
    <property type="entry name" value="NT_PAP_TUTase"/>
    <property type="match status" value="1"/>
</dbReference>
<evidence type="ECO:0000256" key="2">
    <source>
        <dbReference type="ARBA" id="ARBA00001946"/>
    </source>
</evidence>
<feature type="region of interest" description="Disordered" evidence="8">
    <location>
        <begin position="45"/>
        <end position="68"/>
    </location>
</feature>